<reference evidence="12" key="1">
    <citation type="journal article" date="2021" name="Open Biol.">
        <title>Shared evolutionary footprints suggest mitochondrial oxidative damage underlies multiple complex I losses in fungi.</title>
        <authorList>
            <person name="Schikora-Tamarit M.A."/>
            <person name="Marcet-Houben M."/>
            <person name="Nosek J."/>
            <person name="Gabaldon T."/>
        </authorList>
    </citation>
    <scope>NUCLEOTIDE SEQUENCE</scope>
    <source>
        <strain evidence="12">CBS6341</strain>
    </source>
</reference>
<keyword evidence="5 10" id="KW-1133">Transmembrane helix</keyword>
<organism evidence="12 13">
    <name type="scientific">Wickerhamomyces mucosus</name>
    <dbReference type="NCBI Taxonomy" id="1378264"/>
    <lineage>
        <taxon>Eukaryota</taxon>
        <taxon>Fungi</taxon>
        <taxon>Dikarya</taxon>
        <taxon>Ascomycota</taxon>
        <taxon>Saccharomycotina</taxon>
        <taxon>Saccharomycetes</taxon>
        <taxon>Phaffomycetales</taxon>
        <taxon>Wickerhamomycetaceae</taxon>
        <taxon>Wickerhamomyces</taxon>
    </lineage>
</organism>
<evidence type="ECO:0000256" key="6">
    <source>
        <dbReference type="ARBA" id="ARBA00023136"/>
    </source>
</evidence>
<name>A0A9P8T8H8_9ASCO</name>
<evidence type="ECO:0000313" key="13">
    <source>
        <dbReference type="Proteomes" id="UP000769528"/>
    </source>
</evidence>
<keyword evidence="2 10" id="KW-0812">Transmembrane</keyword>
<reference evidence="12" key="2">
    <citation type="submission" date="2021-01" db="EMBL/GenBank/DDBJ databases">
        <authorList>
            <person name="Schikora-Tamarit M.A."/>
        </authorList>
    </citation>
    <scope>NUCLEOTIDE SEQUENCE</scope>
    <source>
        <strain evidence="12">CBS6341</strain>
    </source>
</reference>
<keyword evidence="4" id="KW-0256">Endoplasmic reticulum</keyword>
<dbReference type="GO" id="GO:0005789">
    <property type="term" value="C:endoplasmic reticulum membrane"/>
    <property type="evidence" value="ECO:0007669"/>
    <property type="project" value="UniProtKB-SubCell"/>
</dbReference>
<dbReference type="AlphaFoldDB" id="A0A9P8T8H8"/>
<evidence type="ECO:0000256" key="5">
    <source>
        <dbReference type="ARBA" id="ARBA00022989"/>
    </source>
</evidence>
<dbReference type="PROSITE" id="PS51140">
    <property type="entry name" value="CUE"/>
    <property type="match status" value="1"/>
</dbReference>
<feature type="region of interest" description="Disordered" evidence="9">
    <location>
        <begin position="143"/>
        <end position="162"/>
    </location>
</feature>
<protein>
    <recommendedName>
        <fullName evidence="8">Coupling of ubiquitin conjugation to ER degradation protein 1</fullName>
    </recommendedName>
</protein>
<evidence type="ECO:0000256" key="2">
    <source>
        <dbReference type="ARBA" id="ARBA00022692"/>
    </source>
</evidence>
<feature type="transmembrane region" description="Helical" evidence="10">
    <location>
        <begin position="6"/>
        <end position="23"/>
    </location>
</feature>
<feature type="domain" description="CUE" evidence="11">
    <location>
        <begin position="59"/>
        <end position="101"/>
    </location>
</feature>
<gene>
    <name evidence="12" type="ORF">WICMUC_005120</name>
</gene>
<dbReference type="InterPro" id="IPR003892">
    <property type="entry name" value="CUE"/>
</dbReference>
<comment type="similarity">
    <text evidence="7">Belongs to the CUE1 family.</text>
</comment>
<feature type="region of interest" description="Disordered" evidence="9">
    <location>
        <begin position="36"/>
        <end position="59"/>
    </location>
</feature>
<evidence type="ECO:0000256" key="10">
    <source>
        <dbReference type="SAM" id="Phobius"/>
    </source>
</evidence>
<evidence type="ECO:0000259" key="11">
    <source>
        <dbReference type="PROSITE" id="PS51140"/>
    </source>
</evidence>
<dbReference type="Gene3D" id="1.10.8.10">
    <property type="entry name" value="DNA helicase RuvA subunit, C-terminal domain"/>
    <property type="match status" value="1"/>
</dbReference>
<keyword evidence="13" id="KW-1185">Reference proteome</keyword>
<proteinExistence type="inferred from homology"/>
<keyword evidence="6 10" id="KW-0472">Membrane</keyword>
<dbReference type="Proteomes" id="UP000769528">
    <property type="component" value="Unassembled WGS sequence"/>
</dbReference>
<dbReference type="EMBL" id="JAEUBF010001362">
    <property type="protein sequence ID" value="KAH3669021.1"/>
    <property type="molecule type" value="Genomic_DNA"/>
</dbReference>
<accession>A0A9P8T8H8</accession>
<evidence type="ECO:0000256" key="8">
    <source>
        <dbReference type="ARBA" id="ARBA00072899"/>
    </source>
</evidence>
<dbReference type="SMART" id="SM00546">
    <property type="entry name" value="CUE"/>
    <property type="match status" value="1"/>
</dbReference>
<comment type="subcellular location">
    <subcellularLocation>
        <location evidence="1">Endoplasmic reticulum membrane</location>
        <topology evidence="1">Single-pass membrane protein</topology>
    </subcellularLocation>
</comment>
<evidence type="ECO:0000256" key="4">
    <source>
        <dbReference type="ARBA" id="ARBA00022824"/>
    </source>
</evidence>
<comment type="caution">
    <text evidence="12">The sequence shown here is derived from an EMBL/GenBank/DDBJ whole genome shotgun (WGS) entry which is preliminary data.</text>
</comment>
<evidence type="ECO:0000256" key="3">
    <source>
        <dbReference type="ARBA" id="ARBA00022786"/>
    </source>
</evidence>
<evidence type="ECO:0000256" key="9">
    <source>
        <dbReference type="SAM" id="MobiDB-lite"/>
    </source>
</evidence>
<sequence length="194" mass="21968">MENSTLLFIATLVVAFIFLRWFINSEDEDLTVAGSNLQSAQRTEETRPAQQREQNRRPVTTDMIEVVQSLAPHLTVSQIRYDLQRTGSVQETVDRILSEGTLPFPAGETPRPAIAEVDERNTVSKIKPENLLKRYGIDENQEIMPESSGSNTWANSADARSKTLQEKKAEMILRARKRLQSQLRNEADLSGLNR</sequence>
<dbReference type="CDD" id="cd14424">
    <property type="entry name" value="CUE_Cue1p_like"/>
    <property type="match status" value="1"/>
</dbReference>
<dbReference type="FunFam" id="1.10.8.10:FF:000050">
    <property type="entry name" value="Related to AMFR protein"/>
    <property type="match status" value="1"/>
</dbReference>
<evidence type="ECO:0000256" key="1">
    <source>
        <dbReference type="ARBA" id="ARBA00004389"/>
    </source>
</evidence>
<dbReference type="GO" id="GO:0043130">
    <property type="term" value="F:ubiquitin binding"/>
    <property type="evidence" value="ECO:0007669"/>
    <property type="project" value="InterPro"/>
</dbReference>
<dbReference type="Pfam" id="PF02845">
    <property type="entry name" value="CUE"/>
    <property type="match status" value="1"/>
</dbReference>
<evidence type="ECO:0000256" key="7">
    <source>
        <dbReference type="ARBA" id="ARBA00061383"/>
    </source>
</evidence>
<keyword evidence="3" id="KW-0833">Ubl conjugation pathway</keyword>
<evidence type="ECO:0000313" key="12">
    <source>
        <dbReference type="EMBL" id="KAH3669021.1"/>
    </source>
</evidence>
<dbReference type="OrthoDB" id="3824970at2759"/>